<feature type="region of interest" description="Disordered" evidence="1">
    <location>
        <begin position="1"/>
        <end position="48"/>
    </location>
</feature>
<protein>
    <recommendedName>
        <fullName evidence="2">PiggyBac transposable element-derived protein domain-containing protein</fullName>
    </recommendedName>
</protein>
<dbReference type="Pfam" id="PF13843">
    <property type="entry name" value="DDE_Tnp_1_7"/>
    <property type="match status" value="1"/>
</dbReference>
<proteinExistence type="predicted"/>
<sequence>MSVPSTNNFDDDDDDRPFTITRTTADTDNNDNNSKNEEEEQRVTTSAPDIAVNTNAYATKKDAGKSGSCVWTPVTKHELRIFLDIIIYMGVFGKNITHDYWSASEKYPQHSISKYMSLYRFQQIKRYLHVSPLNDDHVD</sequence>
<dbReference type="PANTHER" id="PTHR46599">
    <property type="entry name" value="PIGGYBAC TRANSPOSABLE ELEMENT-DERIVED PROTEIN 4"/>
    <property type="match status" value="1"/>
</dbReference>
<dbReference type="AlphaFoldDB" id="A0A9P7Y1A7"/>
<evidence type="ECO:0000256" key="1">
    <source>
        <dbReference type="SAM" id="MobiDB-lite"/>
    </source>
</evidence>
<organism evidence="3 4">
    <name type="scientific">Linnemannia hyalina</name>
    <dbReference type="NCBI Taxonomy" id="64524"/>
    <lineage>
        <taxon>Eukaryota</taxon>
        <taxon>Fungi</taxon>
        <taxon>Fungi incertae sedis</taxon>
        <taxon>Mucoromycota</taxon>
        <taxon>Mortierellomycotina</taxon>
        <taxon>Mortierellomycetes</taxon>
        <taxon>Mortierellales</taxon>
        <taxon>Mortierellaceae</taxon>
        <taxon>Linnemannia</taxon>
    </lineage>
</organism>
<accession>A0A9P7Y1A7</accession>
<evidence type="ECO:0000259" key="2">
    <source>
        <dbReference type="Pfam" id="PF13843"/>
    </source>
</evidence>
<dbReference type="EMBL" id="JAHRHY010000004">
    <property type="protein sequence ID" value="KAG9069659.1"/>
    <property type="molecule type" value="Genomic_DNA"/>
</dbReference>
<feature type="domain" description="PiggyBac transposable element-derived protein" evidence="2">
    <location>
        <begin position="50"/>
        <end position="135"/>
    </location>
</feature>
<dbReference type="PANTHER" id="PTHR46599:SF3">
    <property type="entry name" value="PIGGYBAC TRANSPOSABLE ELEMENT-DERIVED PROTEIN 4"/>
    <property type="match status" value="1"/>
</dbReference>
<gene>
    <name evidence="3" type="ORF">KI688_008981</name>
</gene>
<dbReference type="OrthoDB" id="2441803at2759"/>
<name>A0A9P7Y1A7_9FUNG</name>
<reference evidence="3" key="1">
    <citation type="submission" date="2021-06" db="EMBL/GenBank/DDBJ databases">
        <title>Genome Sequence of Mortierella hyaline Strain SCG-10, a Cold-Adapted, Nitrate-Reducing Fungus Isolated from Soil in Minnesota, USA.</title>
        <authorList>
            <person name="Aldossari N."/>
        </authorList>
    </citation>
    <scope>NUCLEOTIDE SEQUENCE</scope>
    <source>
        <strain evidence="3">SCG-10</strain>
    </source>
</reference>
<comment type="caution">
    <text evidence="3">The sequence shown here is derived from an EMBL/GenBank/DDBJ whole genome shotgun (WGS) entry which is preliminary data.</text>
</comment>
<dbReference type="InterPro" id="IPR029526">
    <property type="entry name" value="PGBD"/>
</dbReference>
<evidence type="ECO:0000313" key="3">
    <source>
        <dbReference type="EMBL" id="KAG9069659.1"/>
    </source>
</evidence>
<feature type="compositionally biased region" description="Low complexity" evidence="1">
    <location>
        <begin position="19"/>
        <end position="33"/>
    </location>
</feature>
<evidence type="ECO:0000313" key="4">
    <source>
        <dbReference type="Proteomes" id="UP000707451"/>
    </source>
</evidence>
<keyword evidence="4" id="KW-1185">Reference proteome</keyword>
<dbReference type="Proteomes" id="UP000707451">
    <property type="component" value="Unassembled WGS sequence"/>
</dbReference>